<dbReference type="EMBL" id="NPBY01000079">
    <property type="protein sequence ID" value="PAD72451.1"/>
    <property type="molecule type" value="Genomic_DNA"/>
</dbReference>
<organism evidence="1 2">
    <name type="scientific">Paenibacillus campinasensis</name>
    <dbReference type="NCBI Taxonomy" id="66347"/>
    <lineage>
        <taxon>Bacteria</taxon>
        <taxon>Bacillati</taxon>
        <taxon>Bacillota</taxon>
        <taxon>Bacilli</taxon>
        <taxon>Bacillales</taxon>
        <taxon>Paenibacillaceae</taxon>
        <taxon>Paenibacillus</taxon>
    </lineage>
</organism>
<reference evidence="1 2" key="1">
    <citation type="submission" date="2017-07" db="EMBL/GenBank/DDBJ databases">
        <title>Isolation and whole genome analysis of endospore-forming bacteria from heroin.</title>
        <authorList>
            <person name="Kalinowski J."/>
            <person name="Ahrens B."/>
            <person name="Al-Dilaimi A."/>
            <person name="Winkler A."/>
            <person name="Wibberg D."/>
            <person name="Schleenbecker U."/>
            <person name="Ruckert C."/>
            <person name="Wolfel R."/>
            <person name="Grass G."/>
        </authorList>
    </citation>
    <scope>NUCLEOTIDE SEQUENCE [LARGE SCALE GENOMIC DNA]</scope>
    <source>
        <strain evidence="1 2">7537-G1</strain>
    </source>
</reference>
<dbReference type="Gene3D" id="3.10.28.10">
    <property type="entry name" value="Homing endonucleases"/>
    <property type="match status" value="1"/>
</dbReference>
<proteinExistence type="predicted"/>
<dbReference type="SUPFAM" id="SSF55608">
    <property type="entry name" value="Homing endonucleases"/>
    <property type="match status" value="1"/>
</dbReference>
<gene>
    <name evidence="1" type="ORF">CHH67_22695</name>
</gene>
<evidence type="ECO:0000313" key="1">
    <source>
        <dbReference type="EMBL" id="PAD72451.1"/>
    </source>
</evidence>
<evidence type="ECO:0000313" key="2">
    <source>
        <dbReference type="Proteomes" id="UP000215596"/>
    </source>
</evidence>
<comment type="caution">
    <text evidence="1">The sequence shown here is derived from an EMBL/GenBank/DDBJ whole genome shotgun (WGS) entry which is preliminary data.</text>
</comment>
<accession>A0A268EH46</accession>
<dbReference type="RefSeq" id="WP_095267650.1">
    <property type="nucleotide sequence ID" value="NZ_NPBY01000079.1"/>
</dbReference>
<dbReference type="Proteomes" id="UP000215596">
    <property type="component" value="Unassembled WGS sequence"/>
</dbReference>
<sequence length="228" mass="25622">MAGKRLKEFNTSYFSNLDSESTYWLGFIQADGCVQLDPRKPTTKTLRIEVHADDAPHLDLFRQAVGANSHELKPGRKNTVYLSLTSRELCDDLISLGVKPRKSFTGSFPTEIPKEFLSHYLRGVFDGDGCITIRKSGRPRALIVGSKGFCNWSYDILASEAGITGGGVYPISTIMSVEYTGWKQVGQFKDFIYKESTVSLNRKRLIFESLFSHRETDGFLNSKEKKVS</sequence>
<dbReference type="OrthoDB" id="961985at2"/>
<dbReference type="AlphaFoldDB" id="A0A268EH46"/>
<dbReference type="InterPro" id="IPR027434">
    <property type="entry name" value="Homing_endonucl"/>
</dbReference>
<evidence type="ECO:0008006" key="3">
    <source>
        <dbReference type="Google" id="ProtNLM"/>
    </source>
</evidence>
<protein>
    <recommendedName>
        <fullName evidence="3">DOD-type homing endonuclease domain-containing protein</fullName>
    </recommendedName>
</protein>
<name>A0A268EH46_9BACL</name>